<evidence type="ECO:0000313" key="3">
    <source>
        <dbReference type="EMBL" id="MFD2670798.1"/>
    </source>
</evidence>
<feature type="signal peptide" evidence="1">
    <location>
        <begin position="1"/>
        <end position="19"/>
    </location>
</feature>
<keyword evidence="4" id="KW-1185">Reference proteome</keyword>
<dbReference type="Proteomes" id="UP001597497">
    <property type="component" value="Unassembled WGS sequence"/>
</dbReference>
<evidence type="ECO:0000259" key="2">
    <source>
        <dbReference type="Pfam" id="PF14285"/>
    </source>
</evidence>
<dbReference type="SUPFAM" id="SSF89392">
    <property type="entry name" value="Prokaryotic lipoproteins and lipoprotein localization factors"/>
    <property type="match status" value="1"/>
</dbReference>
<organism evidence="3 4">
    <name type="scientific">Marinicrinis sediminis</name>
    <dbReference type="NCBI Taxonomy" id="1652465"/>
    <lineage>
        <taxon>Bacteria</taxon>
        <taxon>Bacillati</taxon>
        <taxon>Bacillota</taxon>
        <taxon>Bacilli</taxon>
        <taxon>Bacillales</taxon>
        <taxon>Paenibacillaceae</taxon>
    </lineage>
</organism>
<dbReference type="PANTHER" id="PTHR37507:SF2">
    <property type="entry name" value="SPORULATION PROTEIN YDCC"/>
    <property type="match status" value="1"/>
</dbReference>
<evidence type="ECO:0000256" key="1">
    <source>
        <dbReference type="SAM" id="SignalP"/>
    </source>
</evidence>
<reference evidence="4" key="1">
    <citation type="journal article" date="2019" name="Int. J. Syst. Evol. Microbiol.">
        <title>The Global Catalogue of Microorganisms (GCM) 10K type strain sequencing project: providing services to taxonomists for standard genome sequencing and annotation.</title>
        <authorList>
            <consortium name="The Broad Institute Genomics Platform"/>
            <consortium name="The Broad Institute Genome Sequencing Center for Infectious Disease"/>
            <person name="Wu L."/>
            <person name="Ma J."/>
        </authorList>
    </citation>
    <scope>NUCLEOTIDE SEQUENCE [LARGE SCALE GENOMIC DNA]</scope>
    <source>
        <strain evidence="4">KCTC 33676</strain>
    </source>
</reference>
<dbReference type="PANTHER" id="PTHR37507">
    <property type="entry name" value="SPORULATION PROTEIN YDCC"/>
    <property type="match status" value="1"/>
</dbReference>
<dbReference type="InterPro" id="IPR052944">
    <property type="entry name" value="Sporulation_related"/>
</dbReference>
<proteinExistence type="predicted"/>
<feature type="domain" description="DUF4367" evidence="2">
    <location>
        <begin position="298"/>
        <end position="339"/>
    </location>
</feature>
<protein>
    <submittedName>
        <fullName evidence="3">DUF4367 domain-containing protein</fullName>
    </submittedName>
</protein>
<dbReference type="InterPro" id="IPR029046">
    <property type="entry name" value="LolA/LolB/LppX"/>
</dbReference>
<feature type="chain" id="PRO_5046558982" evidence="1">
    <location>
        <begin position="20"/>
        <end position="345"/>
    </location>
</feature>
<dbReference type="EMBL" id="JBHUMM010000007">
    <property type="protein sequence ID" value="MFD2670798.1"/>
    <property type="molecule type" value="Genomic_DNA"/>
</dbReference>
<dbReference type="InterPro" id="IPR025377">
    <property type="entry name" value="DUF4367"/>
</dbReference>
<evidence type="ECO:0000313" key="4">
    <source>
        <dbReference type="Proteomes" id="UP001597497"/>
    </source>
</evidence>
<dbReference type="RefSeq" id="WP_379928228.1">
    <property type="nucleotide sequence ID" value="NZ_JBHUMM010000007.1"/>
</dbReference>
<gene>
    <name evidence="3" type="ORF">ACFSUC_04155</name>
</gene>
<sequence length="345" mass="38714">MRKITVLLALVICASVFMAGCGSKSANDVVGDLQGISEDLNSYYGAGVMTLNMGENPQRYGVEVSYQEPHYYRIALTNMEKDITQIVLRNDEGVYVLTPHLKKSFRFQSDWPSNQGQVYLFQTLAASILEDEQRQFVLDKENKSYVFDVNANYQNHALVRQKIWLDQKSYAPKRVEVADANNQVLVEVQFDQFEFNKSFEADSFDMQRNMTSYHLQSIPTMATEGEGDAGEAPASFGVRMPAYTPAGVVHDGVHDIEFGNGTAVMLQYSGDYQYTIVESHPTDHPVSSEQGEIIDLGYTIGILSGDSYKMLTWYDEGVEFRLSSGNLPKEEMMKIAQSVQGQMGK</sequence>
<name>A0ABW5R7F2_9BACL</name>
<dbReference type="Pfam" id="PF14285">
    <property type="entry name" value="DUF4367"/>
    <property type="match status" value="1"/>
</dbReference>
<keyword evidence="1" id="KW-0732">Signal</keyword>
<dbReference type="PROSITE" id="PS51257">
    <property type="entry name" value="PROKAR_LIPOPROTEIN"/>
    <property type="match status" value="1"/>
</dbReference>
<comment type="caution">
    <text evidence="3">The sequence shown here is derived from an EMBL/GenBank/DDBJ whole genome shotgun (WGS) entry which is preliminary data.</text>
</comment>
<dbReference type="Gene3D" id="2.50.20.10">
    <property type="entry name" value="Lipoprotein localisation LolA/LolB/LppX"/>
    <property type="match status" value="1"/>
</dbReference>
<accession>A0ABW5R7F2</accession>